<accession>A0A7V3VUT6</accession>
<organism evidence="1">
    <name type="scientific">candidate division WOR-3 bacterium</name>
    <dbReference type="NCBI Taxonomy" id="2052148"/>
    <lineage>
        <taxon>Bacteria</taxon>
        <taxon>Bacteria division WOR-3</taxon>
    </lineage>
</organism>
<gene>
    <name evidence="1" type="ORF">ENX68_08065</name>
</gene>
<protein>
    <submittedName>
        <fullName evidence="1">Uncharacterized protein</fullName>
    </submittedName>
</protein>
<dbReference type="AlphaFoldDB" id="A0A7V3VUT6"/>
<name>A0A7V3VUT6_UNCW3</name>
<comment type="caution">
    <text evidence="1">The sequence shown here is derived from an EMBL/GenBank/DDBJ whole genome shotgun (WGS) entry which is preliminary data.</text>
</comment>
<reference evidence="1" key="1">
    <citation type="journal article" date="2020" name="mSystems">
        <title>Genome- and Community-Level Interaction Insights into Carbon Utilization and Element Cycling Functions of Hydrothermarchaeota in Hydrothermal Sediment.</title>
        <authorList>
            <person name="Zhou Z."/>
            <person name="Liu Y."/>
            <person name="Xu W."/>
            <person name="Pan J."/>
            <person name="Luo Z.H."/>
            <person name="Li M."/>
        </authorList>
    </citation>
    <scope>NUCLEOTIDE SEQUENCE [LARGE SCALE GENOMIC DNA]</scope>
    <source>
        <strain evidence="1">SpSt-961</strain>
    </source>
</reference>
<proteinExistence type="predicted"/>
<dbReference type="EMBL" id="DTOZ01000189">
    <property type="protein sequence ID" value="HGE78927.1"/>
    <property type="molecule type" value="Genomic_DNA"/>
</dbReference>
<sequence>MEKIICTILFLICCAPRITYKPEPERDVKDWVKNLALQKSFSYEYEMKTSTVKITAVGDCIVDWAEHIFGKWYYGDTVINFEYIGINDREWTKKGRKWEESARGEESNVFAQIKRILEFEKFELISQRGKFIFKSNATLPFLCPERWREMFGYVEISRDSYLPELIWVGLPDSSSFLQVKIKDYNHNKIIRPPYLEYNEYEVRCDSINKVRALKGIRGRLLALNQGWKLKMIDHKIILEVPNIYSKSDVEEYLAPGIIRIYETTQKNEEGVSIRYLNNNINKPVYLTKTNFSREIIKDISLGFNHISKPFLQITFKKSIGPLNGIAIEVDSNIVFAQALDNVKKLDKIILYSDMNYNELIKLKALLKRPLFKMEIIPLTKGSD</sequence>
<evidence type="ECO:0000313" key="1">
    <source>
        <dbReference type="EMBL" id="HGE78927.1"/>
    </source>
</evidence>